<proteinExistence type="predicted"/>
<evidence type="ECO:0000259" key="1">
    <source>
        <dbReference type="Pfam" id="PF00501"/>
    </source>
</evidence>
<dbReference type="InterPro" id="IPR000873">
    <property type="entry name" value="AMP-dep_synth/lig_dom"/>
</dbReference>
<protein>
    <recommendedName>
        <fullName evidence="1">AMP-dependent synthetase/ligase domain-containing protein</fullName>
    </recommendedName>
</protein>
<dbReference type="AlphaFoldDB" id="A0A402AJY0"/>
<feature type="domain" description="AMP-dependent synthetase/ligase" evidence="1">
    <location>
        <begin position="10"/>
        <end position="114"/>
    </location>
</feature>
<dbReference type="Gene3D" id="3.40.50.12780">
    <property type="entry name" value="N-terminal domain of ligase-like"/>
    <property type="match status" value="1"/>
</dbReference>
<dbReference type="RefSeq" id="WP_126551254.1">
    <property type="nucleotide sequence ID" value="NZ_BIFS01000001.1"/>
</dbReference>
<organism evidence="2 3">
    <name type="scientific">Dictyobacter kobayashii</name>
    <dbReference type="NCBI Taxonomy" id="2014872"/>
    <lineage>
        <taxon>Bacteria</taxon>
        <taxon>Bacillati</taxon>
        <taxon>Chloroflexota</taxon>
        <taxon>Ktedonobacteria</taxon>
        <taxon>Ktedonobacterales</taxon>
        <taxon>Dictyobacteraceae</taxon>
        <taxon>Dictyobacter</taxon>
    </lineage>
</organism>
<dbReference type="PANTHER" id="PTHR43767">
    <property type="entry name" value="LONG-CHAIN-FATTY-ACID--COA LIGASE"/>
    <property type="match status" value="1"/>
</dbReference>
<dbReference type="Proteomes" id="UP000287188">
    <property type="component" value="Unassembled WGS sequence"/>
</dbReference>
<dbReference type="InterPro" id="IPR050237">
    <property type="entry name" value="ATP-dep_AMP-bd_enzyme"/>
</dbReference>
<dbReference type="Pfam" id="PF00501">
    <property type="entry name" value="AMP-binding"/>
    <property type="match status" value="1"/>
</dbReference>
<comment type="caution">
    <text evidence="2">The sequence shown here is derived from an EMBL/GenBank/DDBJ whole genome shotgun (WGS) entry which is preliminary data.</text>
</comment>
<accession>A0A402AJY0</accession>
<evidence type="ECO:0000313" key="3">
    <source>
        <dbReference type="Proteomes" id="UP000287188"/>
    </source>
</evidence>
<dbReference type="InterPro" id="IPR042099">
    <property type="entry name" value="ANL_N_sf"/>
</dbReference>
<reference evidence="3" key="1">
    <citation type="submission" date="2018-12" db="EMBL/GenBank/DDBJ databases">
        <title>Tengunoibacter tsumagoiensis gen. nov., sp. nov., Dictyobacter kobayashii sp. nov., D. alpinus sp. nov., and D. joshuensis sp. nov. and description of Dictyobacteraceae fam. nov. within the order Ktedonobacterales isolated from Tengu-no-mugimeshi.</title>
        <authorList>
            <person name="Wang C.M."/>
            <person name="Zheng Y."/>
            <person name="Sakai Y."/>
            <person name="Toyoda A."/>
            <person name="Minakuchi Y."/>
            <person name="Abe K."/>
            <person name="Yokota A."/>
            <person name="Yabe S."/>
        </authorList>
    </citation>
    <scope>NUCLEOTIDE SEQUENCE [LARGE SCALE GENOMIC DNA]</scope>
    <source>
        <strain evidence="3">Uno11</strain>
    </source>
</reference>
<evidence type="ECO:0000313" key="2">
    <source>
        <dbReference type="EMBL" id="GCE19369.1"/>
    </source>
</evidence>
<dbReference type="OrthoDB" id="9803968at2"/>
<keyword evidence="3" id="KW-1185">Reference proteome</keyword>
<gene>
    <name evidence="2" type="ORF">KDK_31690</name>
</gene>
<dbReference type="PANTHER" id="PTHR43767:SF1">
    <property type="entry name" value="NONRIBOSOMAL PEPTIDE SYNTHASE PES1 (EUROFUNG)-RELATED"/>
    <property type="match status" value="1"/>
</dbReference>
<name>A0A402AJY0_9CHLR</name>
<sequence length="148" mass="16869">MSTIPFLFMRSADNFGSRPALLEPRSDNTIATLTYQELRERVQQFAGYLQQQNVTKGQRIMIWSSSCSNWLVAYFGSLLVGLVVVPLDVNTKEDFLQRLVEITEATFLITTQKNYTSLKSNSLPFIDIDALPGVILLQLNYQKLKKMI</sequence>
<dbReference type="EMBL" id="BIFS01000001">
    <property type="protein sequence ID" value="GCE19369.1"/>
    <property type="molecule type" value="Genomic_DNA"/>
</dbReference>
<dbReference type="SUPFAM" id="SSF56801">
    <property type="entry name" value="Acetyl-CoA synthetase-like"/>
    <property type="match status" value="1"/>
</dbReference>